<evidence type="ECO:0000259" key="2">
    <source>
        <dbReference type="Pfam" id="PF19189"/>
    </source>
</evidence>
<dbReference type="STRING" id="78410.A0A0P7AID2"/>
<comment type="caution">
    <text evidence="3">The sequence shown here is derived from an EMBL/GenBank/DDBJ whole genome shotgun (WGS) entry which is preliminary data.</text>
</comment>
<feature type="compositionally biased region" description="Basic and acidic residues" evidence="1">
    <location>
        <begin position="443"/>
        <end position="456"/>
    </location>
</feature>
<dbReference type="InterPro" id="IPR043837">
    <property type="entry name" value="Mtf2-like_C"/>
</dbReference>
<name>A0A0P7AID2_9HYPO</name>
<keyword evidence="4" id="KW-1185">Reference proteome</keyword>
<dbReference type="PANTHER" id="PTHR39468">
    <property type="entry name" value="CHROMOSOME 7, WHOLE GENOME SHOTGUN SEQUENCE"/>
    <property type="match status" value="1"/>
</dbReference>
<dbReference type="InterPro" id="IPR040009">
    <property type="entry name" value="Mtf2/C5D6.12-like"/>
</dbReference>
<sequence>MPPNFLPFLYQTRTLQRVCQRPPPFFLIQRATLATRPAKDANINPNKNDSSIPFEWDNEEHAEGHESTLAAEAKPSTITPSEVDIFKGIFDEIAQGRMPRPKKRPEFPDTRSVQRLNASRLGDQPMASSIVDQARGSEFSDQFLERYPQSLRNAAEVALGKFELAPKRPRLSDMMGLDEAEAKQMAEWKRYSQIRNQEKERVDALMAACRSDLELWQVMEKEVFSLPERLGISQAAQDKPAKRRGPKTKKQAERAEEKRAENQAENETEPEPVQEPAMIMDVHGPLYPHYLATGLGLLDTAFAQSSPLVFNILPRIKSLGLPSFVLGISTSLFHKLAQIHWNRFGDLVSAVETMEEMRSVGLYSDPDINALLVQIQEQLHGCAWGAQGRFVMAMTELPPYDNTMDNRLLELVNYTTYSFKQQGIQTQEEREEEQEKEEEEEREREQKQNEGRMHSY</sequence>
<evidence type="ECO:0000313" key="3">
    <source>
        <dbReference type="EMBL" id="KPM37230.1"/>
    </source>
</evidence>
<proteinExistence type="predicted"/>
<gene>
    <name evidence="3" type="ORF">AK830_g9319</name>
</gene>
<organism evidence="3 4">
    <name type="scientific">Neonectria ditissima</name>
    <dbReference type="NCBI Taxonomy" id="78410"/>
    <lineage>
        <taxon>Eukaryota</taxon>
        <taxon>Fungi</taxon>
        <taxon>Dikarya</taxon>
        <taxon>Ascomycota</taxon>
        <taxon>Pezizomycotina</taxon>
        <taxon>Sordariomycetes</taxon>
        <taxon>Hypocreomycetidae</taxon>
        <taxon>Hypocreales</taxon>
        <taxon>Nectriaceae</taxon>
        <taxon>Neonectria</taxon>
    </lineage>
</organism>
<dbReference type="AlphaFoldDB" id="A0A0P7AID2"/>
<evidence type="ECO:0000313" key="4">
    <source>
        <dbReference type="Proteomes" id="UP000050424"/>
    </source>
</evidence>
<dbReference type="PANTHER" id="PTHR39468:SF1">
    <property type="entry name" value="MTF2-LIKE C-TERMINAL DOMAIN-CONTAINING PROTEIN"/>
    <property type="match status" value="1"/>
</dbReference>
<dbReference type="OrthoDB" id="2444174at2759"/>
<feature type="region of interest" description="Disordered" evidence="1">
    <location>
        <begin position="421"/>
        <end position="456"/>
    </location>
</feature>
<feature type="compositionally biased region" description="Basic and acidic residues" evidence="1">
    <location>
        <begin position="250"/>
        <end position="262"/>
    </location>
</feature>
<dbReference type="GO" id="GO:0005739">
    <property type="term" value="C:mitochondrion"/>
    <property type="evidence" value="ECO:0007669"/>
    <property type="project" value="InterPro"/>
</dbReference>
<feature type="domain" description="Mtf2-like C-terminal" evidence="2">
    <location>
        <begin position="194"/>
        <end position="435"/>
    </location>
</feature>
<reference evidence="3 4" key="1">
    <citation type="submission" date="2015-09" db="EMBL/GenBank/DDBJ databases">
        <title>Draft genome of a European isolate of the apple canker pathogen Neonectria ditissima.</title>
        <authorList>
            <person name="Gomez-Cortecero A."/>
            <person name="Harrison R.J."/>
            <person name="Armitage A.D."/>
        </authorList>
    </citation>
    <scope>NUCLEOTIDE SEQUENCE [LARGE SCALE GENOMIC DNA]</scope>
    <source>
        <strain evidence="3 4">R09/05</strain>
    </source>
</reference>
<feature type="region of interest" description="Disordered" evidence="1">
    <location>
        <begin position="234"/>
        <end position="274"/>
    </location>
</feature>
<dbReference type="Proteomes" id="UP000050424">
    <property type="component" value="Unassembled WGS sequence"/>
</dbReference>
<dbReference type="EMBL" id="LKCW01000172">
    <property type="protein sequence ID" value="KPM37230.1"/>
    <property type="molecule type" value="Genomic_DNA"/>
</dbReference>
<evidence type="ECO:0000256" key="1">
    <source>
        <dbReference type="SAM" id="MobiDB-lite"/>
    </source>
</evidence>
<dbReference type="Pfam" id="PF19189">
    <property type="entry name" value="Mtf2"/>
    <property type="match status" value="1"/>
</dbReference>
<protein>
    <recommendedName>
        <fullName evidence="2">Mtf2-like C-terminal domain-containing protein</fullName>
    </recommendedName>
</protein>
<accession>A0A0P7AID2</accession>
<feature type="compositionally biased region" description="Acidic residues" evidence="1">
    <location>
        <begin position="429"/>
        <end position="442"/>
    </location>
</feature>